<feature type="domain" description="NADH-quinone oxidoreductase subunit D" evidence="6">
    <location>
        <begin position="731"/>
        <end position="885"/>
    </location>
</feature>
<dbReference type="GO" id="GO:0016651">
    <property type="term" value="F:oxidoreductase activity, acting on NAD(P)H"/>
    <property type="evidence" value="ECO:0007669"/>
    <property type="project" value="InterPro"/>
</dbReference>
<feature type="compositionally biased region" description="Basic residues" evidence="4">
    <location>
        <begin position="375"/>
        <end position="404"/>
    </location>
</feature>
<feature type="compositionally biased region" description="Low complexity" evidence="4">
    <location>
        <begin position="272"/>
        <end position="285"/>
    </location>
</feature>
<feature type="compositionally biased region" description="Low complexity" evidence="4">
    <location>
        <begin position="429"/>
        <end position="447"/>
    </location>
</feature>
<feature type="binding site" evidence="3">
    <location>
        <position position="931"/>
    </location>
    <ligand>
        <name>Mg(2+)</name>
        <dbReference type="ChEBI" id="CHEBI:18420"/>
    </ligand>
</feature>
<evidence type="ECO:0000256" key="3">
    <source>
        <dbReference type="PIRSR" id="PIRSR601501-1"/>
    </source>
</evidence>
<accession>A0A3M2MEM1</accession>
<feature type="domain" description="NADH:ubiquinone oxidoreductase 30kDa subunit" evidence="5">
    <location>
        <begin position="487"/>
        <end position="594"/>
    </location>
</feature>
<proteinExistence type="predicted"/>
<dbReference type="Pfam" id="PF00374">
    <property type="entry name" value="NiFeSe_Hases"/>
    <property type="match status" value="1"/>
</dbReference>
<organism evidence="7 8">
    <name type="scientific">Actinomadura harenae</name>
    <dbReference type="NCBI Taxonomy" id="2483351"/>
    <lineage>
        <taxon>Bacteria</taxon>
        <taxon>Bacillati</taxon>
        <taxon>Actinomycetota</taxon>
        <taxon>Actinomycetes</taxon>
        <taxon>Streptosporangiales</taxon>
        <taxon>Thermomonosporaceae</taxon>
        <taxon>Actinomadura</taxon>
    </lineage>
</organism>
<dbReference type="GO" id="GO:0008137">
    <property type="term" value="F:NADH dehydrogenase (ubiquinone) activity"/>
    <property type="evidence" value="ECO:0007669"/>
    <property type="project" value="InterPro"/>
</dbReference>
<feature type="compositionally biased region" description="Basic and acidic residues" evidence="4">
    <location>
        <begin position="43"/>
        <end position="55"/>
    </location>
</feature>
<dbReference type="GO" id="GO:0051287">
    <property type="term" value="F:NAD binding"/>
    <property type="evidence" value="ECO:0007669"/>
    <property type="project" value="InterPro"/>
</dbReference>
<evidence type="ECO:0000313" key="8">
    <source>
        <dbReference type="Proteomes" id="UP000282674"/>
    </source>
</evidence>
<dbReference type="OrthoDB" id="3196856at2"/>
<dbReference type="Pfam" id="PF00329">
    <property type="entry name" value="Complex1_30kDa"/>
    <property type="match status" value="1"/>
</dbReference>
<evidence type="ECO:0008006" key="9">
    <source>
        <dbReference type="Google" id="ProtNLM"/>
    </source>
</evidence>
<keyword evidence="3" id="KW-0460">Magnesium</keyword>
<keyword evidence="2" id="KW-0520">NAD</keyword>
<feature type="compositionally biased region" description="Basic and acidic residues" evidence="4">
    <location>
        <begin position="112"/>
        <end position="148"/>
    </location>
</feature>
<dbReference type="Pfam" id="PF00346">
    <property type="entry name" value="Complex1_49kDa"/>
    <property type="match status" value="1"/>
</dbReference>
<feature type="compositionally biased region" description="Basic residues" evidence="4">
    <location>
        <begin position="159"/>
        <end position="169"/>
    </location>
</feature>
<dbReference type="Proteomes" id="UP000282674">
    <property type="component" value="Unassembled WGS sequence"/>
</dbReference>
<dbReference type="SUPFAM" id="SSF56762">
    <property type="entry name" value="HydB/Nqo4-like"/>
    <property type="match status" value="1"/>
</dbReference>
<evidence type="ECO:0000256" key="1">
    <source>
        <dbReference type="ARBA" id="ARBA00023002"/>
    </source>
</evidence>
<feature type="compositionally biased region" description="Basic and acidic residues" evidence="4">
    <location>
        <begin position="90"/>
        <end position="105"/>
    </location>
</feature>
<keyword evidence="3" id="KW-0479">Metal-binding</keyword>
<dbReference type="GO" id="GO:0016151">
    <property type="term" value="F:nickel cation binding"/>
    <property type="evidence" value="ECO:0007669"/>
    <property type="project" value="InterPro"/>
</dbReference>
<feature type="compositionally biased region" description="Basic residues" evidence="4">
    <location>
        <begin position="286"/>
        <end position="296"/>
    </location>
</feature>
<dbReference type="SUPFAM" id="SSF143243">
    <property type="entry name" value="Nqo5-like"/>
    <property type="match status" value="1"/>
</dbReference>
<evidence type="ECO:0000256" key="2">
    <source>
        <dbReference type="ARBA" id="ARBA00023027"/>
    </source>
</evidence>
<dbReference type="AlphaFoldDB" id="A0A3M2MEM1"/>
<dbReference type="InterPro" id="IPR037232">
    <property type="entry name" value="NADH_quin_OxRdtase_su_C/D-like"/>
</dbReference>
<feature type="binding site" evidence="3">
    <location>
        <position position="659"/>
    </location>
    <ligand>
        <name>Mg(2+)</name>
        <dbReference type="ChEBI" id="CHEBI:18420"/>
    </ligand>
</feature>
<dbReference type="PANTHER" id="PTHR43485:SF1">
    <property type="entry name" value="FORMATE HYDROGENLYASE SUBUNIT 5-RELATED"/>
    <property type="match status" value="1"/>
</dbReference>
<dbReference type="Gene3D" id="1.10.645.10">
    <property type="entry name" value="Cytochrome-c3 Hydrogenase, chain B"/>
    <property type="match status" value="1"/>
</dbReference>
<feature type="compositionally biased region" description="Basic residues" evidence="4">
    <location>
        <begin position="242"/>
        <end position="253"/>
    </location>
</feature>
<name>A0A3M2MEM1_9ACTN</name>
<keyword evidence="1" id="KW-0560">Oxidoreductase</keyword>
<dbReference type="EMBL" id="RFFG01000004">
    <property type="protein sequence ID" value="RMI47343.1"/>
    <property type="molecule type" value="Genomic_DNA"/>
</dbReference>
<dbReference type="GO" id="GO:0048038">
    <property type="term" value="F:quinone binding"/>
    <property type="evidence" value="ECO:0007669"/>
    <property type="project" value="InterPro"/>
</dbReference>
<feature type="compositionally biased region" description="Basic and acidic residues" evidence="4">
    <location>
        <begin position="197"/>
        <end position="208"/>
    </location>
</feature>
<feature type="compositionally biased region" description="Basic and acidic residues" evidence="4">
    <location>
        <begin position="297"/>
        <end position="310"/>
    </location>
</feature>
<dbReference type="InterPro" id="IPR001501">
    <property type="entry name" value="Ni-dep_hyd_lsu"/>
</dbReference>
<dbReference type="Gene3D" id="3.30.460.80">
    <property type="entry name" value="NADH:ubiquinone oxidoreductase, 30kDa subunit"/>
    <property type="match status" value="1"/>
</dbReference>
<sequence>MAARPGVAGRPGGGRAAGRGDRAGRSRLVPSAHRSGRVPAGGRPERLHADRDRRGGVAGVPGRAVLPGRREGGRARHGRRPSAVRGAEPGVRRGDGAGRAGREPGRPVGRGRGHDDPDGVPRRVPPDAQRDRGGVEVRRDLLGRDRPGVPRGRAAALRRAARARPRVRRAGLGAPGPARARPGRGGDAHRRRAAGPRVRDQGRARADARLAPGRAQPGPRARVGADVRGAAVGRVLRGAARPGHRGRGARRRLHPDAAADRRAGLAGRRRLAAAGPARLQAAARLLQHRAHGAARPRHGDRDAAGPDRRAAARPRARAGQVRRVPGVGVRAPGGREQPDRGRPRAARARPPRRRLPRRGAARAARVPAVQPVRQRAGHRPRRVRRGPRLGGRHRARAAGRRPRGDRRPDEPDAARHAVRTARAGGRDVPGGSDPSGRARRPGPAAGARRLRGAGRHRLAAALPPAPRHRRSRRPSLNVTATEVTPAELPGRAAALLDSGHRLALAAAHEDPDGSLRVVYLFTAASPERRAELRVRLDPSDPVVPSLAHLSFPAGRFEREMHDLYGIVPADHPLPHRLVRHHHWPRGWYPMRADAGPPPEFGDPEGPYPFVQVEGPGVYEIPVGPVHAGMIEPGHFRFSVVGESILKLKARLWFVHKGLEKLFEGRLPADALPLAERVSGDTAVGHALAFCLAVEDATGVEVSPGAQRARALLLELERLYNHVTDLGALCNDVGHSILNAQFGRVRERLLRLNAATTGHRLLRGGVVPGGSVLLAVPDPERLKGLADDIGELVGLALGHTVVLDRFTGTAPLSLDAARDLGVLGYVARASGLDVDARRDHPLTDLRPALTVPTRASGDVLARFEIRAEEIAASIALVTDLAYGMSPGLTSYWPPLSAPGERASGVGIVEGWRGTIVHRVELTADGTLARVKIVDPSFFNWPALPVALTGAIVPDFPLVNKSFNLSYAGNDL</sequence>
<dbReference type="InterPro" id="IPR001135">
    <property type="entry name" value="NADH_Q_OxRdtase_suD"/>
</dbReference>
<keyword evidence="8" id="KW-1185">Reference proteome</keyword>
<evidence type="ECO:0000256" key="4">
    <source>
        <dbReference type="SAM" id="MobiDB-lite"/>
    </source>
</evidence>
<dbReference type="PANTHER" id="PTHR43485">
    <property type="entry name" value="HYDROGENASE-4 COMPONENT G"/>
    <property type="match status" value="1"/>
</dbReference>
<feature type="compositionally biased region" description="Basic and acidic residues" evidence="4">
    <location>
        <begin position="405"/>
        <end position="415"/>
    </location>
</feature>
<evidence type="ECO:0000259" key="6">
    <source>
        <dbReference type="Pfam" id="PF00346"/>
    </source>
</evidence>
<protein>
    <recommendedName>
        <fullName evidence="9">Formate hydrogenase</fullName>
    </recommendedName>
</protein>
<feature type="compositionally biased region" description="Low complexity" evidence="4">
    <location>
        <begin position="317"/>
        <end position="335"/>
    </location>
</feature>
<reference evidence="7 8" key="1">
    <citation type="submission" date="2018-10" db="EMBL/GenBank/DDBJ databases">
        <title>Isolation from soil.</title>
        <authorList>
            <person name="Hu J."/>
        </authorList>
    </citation>
    <scope>NUCLEOTIDE SEQUENCE [LARGE SCALE GENOMIC DNA]</scope>
    <source>
        <strain evidence="7 8">NEAU-Ht49</strain>
    </source>
</reference>
<feature type="compositionally biased region" description="Low complexity" evidence="4">
    <location>
        <begin position="361"/>
        <end position="374"/>
    </location>
</feature>
<dbReference type="InterPro" id="IPR052197">
    <property type="entry name" value="ComplexI_49kDa-like"/>
</dbReference>
<gene>
    <name evidence="7" type="ORF">EBO15_03370</name>
</gene>
<feature type="region of interest" description="Disordered" evidence="4">
    <location>
        <begin position="1"/>
        <end position="453"/>
    </location>
</feature>
<feature type="compositionally biased region" description="Basic and acidic residues" evidence="4">
    <location>
        <begin position="254"/>
        <end position="263"/>
    </location>
</feature>
<evidence type="ECO:0000259" key="5">
    <source>
        <dbReference type="Pfam" id="PF00329"/>
    </source>
</evidence>
<feature type="compositionally biased region" description="Low complexity" evidence="4">
    <location>
        <begin position="218"/>
        <end position="241"/>
    </location>
</feature>
<evidence type="ECO:0000313" key="7">
    <source>
        <dbReference type="EMBL" id="RMI47343.1"/>
    </source>
</evidence>
<feature type="compositionally biased region" description="Low complexity" evidence="4">
    <location>
        <begin position="149"/>
        <end position="158"/>
    </location>
</feature>
<dbReference type="InterPro" id="IPR029014">
    <property type="entry name" value="NiFe-Hase_large"/>
</dbReference>
<dbReference type="InterPro" id="IPR001268">
    <property type="entry name" value="NADH_UbQ_OxRdtase_30kDa_su"/>
</dbReference>
<comment type="caution">
    <text evidence="7">The sequence shown here is derived from an EMBL/GenBank/DDBJ whole genome shotgun (WGS) entry which is preliminary data.</text>
</comment>
<feature type="compositionally biased region" description="Basic residues" evidence="4">
    <location>
        <begin position="343"/>
        <end position="360"/>
    </location>
</feature>
<feature type="compositionally biased region" description="Low complexity" evidence="4">
    <location>
        <begin position="170"/>
        <end position="180"/>
    </location>
</feature>